<dbReference type="Proteomes" id="UP001607303">
    <property type="component" value="Unassembled WGS sequence"/>
</dbReference>
<evidence type="ECO:0000313" key="3">
    <source>
        <dbReference type="Proteomes" id="UP001607303"/>
    </source>
</evidence>
<accession>A0ABD2B3V4</accession>
<protein>
    <submittedName>
        <fullName evidence="2">PiggyBac transposable element-derived protein 4 isoform X1</fullName>
    </submittedName>
</protein>
<dbReference type="EMBL" id="JAYRBN010000100">
    <property type="protein sequence ID" value="KAL2727380.1"/>
    <property type="molecule type" value="Genomic_DNA"/>
</dbReference>
<evidence type="ECO:0000313" key="2">
    <source>
        <dbReference type="EMBL" id="KAL2727380.1"/>
    </source>
</evidence>
<comment type="caution">
    <text evidence="2">The sequence shown here is derived from an EMBL/GenBank/DDBJ whole genome shotgun (WGS) entry which is preliminary data.</text>
</comment>
<proteinExistence type="predicted"/>
<gene>
    <name evidence="2" type="ORF">V1477_016656</name>
</gene>
<reference evidence="2 3" key="1">
    <citation type="journal article" date="2024" name="Ann. Entomol. Soc. Am.">
        <title>Genomic analyses of the southern and eastern yellowjacket wasps (Hymenoptera: Vespidae) reveal evolutionary signatures of social life.</title>
        <authorList>
            <person name="Catto M.A."/>
            <person name="Caine P.B."/>
            <person name="Orr S.E."/>
            <person name="Hunt B.G."/>
            <person name="Goodisman M.A.D."/>
        </authorList>
    </citation>
    <scope>NUCLEOTIDE SEQUENCE [LARGE SCALE GENOMIC DNA]</scope>
    <source>
        <strain evidence="2">232</strain>
        <tissue evidence="2">Head and thorax</tissue>
    </source>
</reference>
<dbReference type="AlphaFoldDB" id="A0ABD2B3V4"/>
<dbReference type="InterPro" id="IPR029526">
    <property type="entry name" value="PGBD"/>
</dbReference>
<organism evidence="2 3">
    <name type="scientific">Vespula maculifrons</name>
    <name type="common">Eastern yellow jacket</name>
    <name type="synonym">Wasp</name>
    <dbReference type="NCBI Taxonomy" id="7453"/>
    <lineage>
        <taxon>Eukaryota</taxon>
        <taxon>Metazoa</taxon>
        <taxon>Ecdysozoa</taxon>
        <taxon>Arthropoda</taxon>
        <taxon>Hexapoda</taxon>
        <taxon>Insecta</taxon>
        <taxon>Pterygota</taxon>
        <taxon>Neoptera</taxon>
        <taxon>Endopterygota</taxon>
        <taxon>Hymenoptera</taxon>
        <taxon>Apocrita</taxon>
        <taxon>Aculeata</taxon>
        <taxon>Vespoidea</taxon>
        <taxon>Vespidae</taxon>
        <taxon>Vespinae</taxon>
        <taxon>Vespula</taxon>
    </lineage>
</organism>
<feature type="domain" description="PiggyBac transposable element-derived protein" evidence="1">
    <location>
        <begin position="107"/>
        <end position="167"/>
    </location>
</feature>
<evidence type="ECO:0000259" key="1">
    <source>
        <dbReference type="Pfam" id="PF13843"/>
    </source>
</evidence>
<sequence>MPHENFHTDAEILLSDNGKRRRKLDNNLSDVPIKFWDTYSDKEQSQNIFMAPKPELIRLRTIKCKFEDSTEPNVFSKEVQNVEDFADLFIESELIELISMETYTQNSNKITTRELKEILSVLHFSDNNSMPNNTDWLFKVQSIIDYFSKKFCETFNLRQNIFIDKVLRKLLNMVSSSERYVIPPWNIFHASKYTRILDRVR</sequence>
<keyword evidence="3" id="KW-1185">Reference proteome</keyword>
<name>A0ABD2B3V4_VESMC</name>
<dbReference type="Pfam" id="PF13843">
    <property type="entry name" value="DDE_Tnp_1_7"/>
    <property type="match status" value="1"/>
</dbReference>